<name>A0A4R4PS65_9ACTN</name>
<accession>A0A4R4PS65</accession>
<evidence type="ECO:0000313" key="2">
    <source>
        <dbReference type="EMBL" id="TDC25009.1"/>
    </source>
</evidence>
<feature type="transmembrane region" description="Helical" evidence="1">
    <location>
        <begin position="9"/>
        <end position="34"/>
    </location>
</feature>
<dbReference type="EMBL" id="SMKA01000130">
    <property type="protein sequence ID" value="TDC25009.1"/>
    <property type="molecule type" value="Genomic_DNA"/>
</dbReference>
<gene>
    <name evidence="2" type="ORF">E1261_25005</name>
</gene>
<protein>
    <submittedName>
        <fullName evidence="2">Uncharacterized protein</fullName>
    </submittedName>
</protein>
<evidence type="ECO:0000256" key="1">
    <source>
        <dbReference type="SAM" id="Phobius"/>
    </source>
</evidence>
<feature type="transmembrane region" description="Helical" evidence="1">
    <location>
        <begin position="46"/>
        <end position="71"/>
    </location>
</feature>
<keyword evidence="1" id="KW-0812">Transmembrane</keyword>
<reference evidence="2 3" key="1">
    <citation type="submission" date="2019-03" db="EMBL/GenBank/DDBJ databases">
        <title>Draft genome sequences of novel Actinobacteria.</title>
        <authorList>
            <person name="Sahin N."/>
            <person name="Ay H."/>
            <person name="Saygin H."/>
        </authorList>
    </citation>
    <scope>NUCLEOTIDE SEQUENCE [LARGE SCALE GENOMIC DNA]</scope>
    <source>
        <strain evidence="2 3">JCM 30547</strain>
    </source>
</reference>
<comment type="caution">
    <text evidence="2">The sequence shown here is derived from an EMBL/GenBank/DDBJ whole genome shotgun (WGS) entry which is preliminary data.</text>
</comment>
<proteinExistence type="predicted"/>
<evidence type="ECO:0000313" key="3">
    <source>
        <dbReference type="Proteomes" id="UP000295075"/>
    </source>
</evidence>
<organism evidence="2 3">
    <name type="scientific">Kribbella albertanoniae</name>
    <dbReference type="NCBI Taxonomy" id="1266829"/>
    <lineage>
        <taxon>Bacteria</taxon>
        <taxon>Bacillati</taxon>
        <taxon>Actinomycetota</taxon>
        <taxon>Actinomycetes</taxon>
        <taxon>Propionibacteriales</taxon>
        <taxon>Kribbellaceae</taxon>
        <taxon>Kribbella</taxon>
    </lineage>
</organism>
<dbReference type="Proteomes" id="UP000295075">
    <property type="component" value="Unassembled WGS sequence"/>
</dbReference>
<keyword evidence="3" id="KW-1185">Reference proteome</keyword>
<dbReference type="AlphaFoldDB" id="A0A4R4PS65"/>
<keyword evidence="1" id="KW-0472">Membrane</keyword>
<keyword evidence="1" id="KW-1133">Transmembrane helix</keyword>
<sequence length="87" mass="9370">MSYQRWARILVWLAVIIAVFIVVAVVLSIVFLVMADADTSNAALGYLAIVLWVAIVAAIPALLAVGIPGVVMTQRVRRQRQAGIIPS</sequence>